<dbReference type="SMART" id="SM00382">
    <property type="entry name" value="AAA"/>
    <property type="match status" value="1"/>
</dbReference>
<dbReference type="InterPro" id="IPR020568">
    <property type="entry name" value="Ribosomal_Su5_D2-typ_SF"/>
</dbReference>
<evidence type="ECO:0000256" key="10">
    <source>
        <dbReference type="HAMAP-Rule" id="MF_01973"/>
    </source>
</evidence>
<dbReference type="InterPro" id="IPR003593">
    <property type="entry name" value="AAA+_ATPase"/>
</dbReference>
<dbReference type="PRINTS" id="PR00830">
    <property type="entry name" value="ENDOLAPTASE"/>
</dbReference>
<protein>
    <recommendedName>
        <fullName evidence="10">Lon protease</fullName>
        <ecNumber evidence="10">3.4.21.53</ecNumber>
    </recommendedName>
    <alternativeName>
        <fullName evidence="10">ATP-dependent protease La</fullName>
    </alternativeName>
</protein>
<evidence type="ECO:0000256" key="2">
    <source>
        <dbReference type="ARBA" id="ARBA00022490"/>
    </source>
</evidence>
<dbReference type="HAMAP" id="MF_01973">
    <property type="entry name" value="lon_bact"/>
    <property type="match status" value="1"/>
</dbReference>
<feature type="domain" description="Lon proteolytic" evidence="15">
    <location>
        <begin position="586"/>
        <end position="767"/>
    </location>
</feature>
<dbReference type="Pfam" id="PF02190">
    <property type="entry name" value="LON_substr_bdg"/>
    <property type="match status" value="1"/>
</dbReference>
<dbReference type="FunFam" id="3.40.50.300:FF:000021">
    <property type="entry name" value="Lon protease homolog"/>
    <property type="match status" value="1"/>
</dbReference>
<dbReference type="InterPro" id="IPR015947">
    <property type="entry name" value="PUA-like_sf"/>
</dbReference>
<dbReference type="InterPro" id="IPR027065">
    <property type="entry name" value="Lon_Prtase"/>
</dbReference>
<keyword evidence="6 10" id="KW-0720">Serine protease</keyword>
<comment type="subunit">
    <text evidence="10">Homohexamer. Organized in a ring with a central cavity.</text>
</comment>
<reference evidence="17 18" key="1">
    <citation type="submission" date="2022-11" db="EMBL/GenBank/DDBJ databases">
        <title>Haliovirga abyssi gen. nov., sp. nov., a mesophilic fermentative bacterium isolated from the Iheya North hydrothermal field and the proposal of Haliovirgaceae fam. nov.</title>
        <authorList>
            <person name="Miyazaki U."/>
            <person name="Tame A."/>
            <person name="Miyazaki J."/>
            <person name="Takai K."/>
            <person name="Sawayama S."/>
            <person name="Kitajima M."/>
            <person name="Okamoto A."/>
            <person name="Nakagawa S."/>
        </authorList>
    </citation>
    <scope>NUCLEOTIDE SEQUENCE [LARGE SCALE GENOMIC DNA]</scope>
    <source>
        <strain evidence="17 18">IC12</strain>
    </source>
</reference>
<dbReference type="PROSITE" id="PS51786">
    <property type="entry name" value="LON_PROTEOLYTIC"/>
    <property type="match status" value="1"/>
</dbReference>
<evidence type="ECO:0000256" key="3">
    <source>
        <dbReference type="ARBA" id="ARBA00022670"/>
    </source>
</evidence>
<evidence type="ECO:0000256" key="5">
    <source>
        <dbReference type="ARBA" id="ARBA00022801"/>
    </source>
</evidence>
<dbReference type="Gene3D" id="3.30.230.10">
    <property type="match status" value="1"/>
</dbReference>
<feature type="active site" evidence="10 11">
    <location>
        <position position="673"/>
    </location>
</feature>
<keyword evidence="5 10" id="KW-0378">Hydrolase</keyword>
<dbReference type="Pfam" id="PF00004">
    <property type="entry name" value="AAA"/>
    <property type="match status" value="1"/>
</dbReference>
<keyword evidence="18" id="KW-1185">Reference proteome</keyword>
<dbReference type="PROSITE" id="PS01046">
    <property type="entry name" value="LON_SER"/>
    <property type="match status" value="1"/>
</dbReference>
<dbReference type="GO" id="GO:0005737">
    <property type="term" value="C:cytoplasm"/>
    <property type="evidence" value="ECO:0007669"/>
    <property type="project" value="UniProtKB-SubCell"/>
</dbReference>
<evidence type="ECO:0000259" key="15">
    <source>
        <dbReference type="PROSITE" id="PS51786"/>
    </source>
</evidence>
<dbReference type="NCBIfam" id="TIGR00763">
    <property type="entry name" value="lon"/>
    <property type="match status" value="1"/>
</dbReference>
<dbReference type="SUPFAM" id="SSF88697">
    <property type="entry name" value="PUA domain-like"/>
    <property type="match status" value="1"/>
</dbReference>
<dbReference type="PANTHER" id="PTHR10046">
    <property type="entry name" value="ATP DEPENDENT LON PROTEASE FAMILY MEMBER"/>
    <property type="match status" value="1"/>
</dbReference>
<organism evidence="17 18">
    <name type="scientific">Haliovirga abyssi</name>
    <dbReference type="NCBI Taxonomy" id="2996794"/>
    <lineage>
        <taxon>Bacteria</taxon>
        <taxon>Fusobacteriati</taxon>
        <taxon>Fusobacteriota</taxon>
        <taxon>Fusobacteriia</taxon>
        <taxon>Fusobacteriales</taxon>
        <taxon>Haliovirgaceae</taxon>
        <taxon>Haliovirga</taxon>
    </lineage>
</organism>
<comment type="function">
    <text evidence="10">ATP-dependent serine protease that mediates the selective degradation of mutant and abnormal proteins as well as certain short-lived regulatory proteins. Required for cellular homeostasis and for survival from DNA damage and developmental changes induced by stress. Degrades polypeptides processively to yield small peptide fragments that are 5 to 10 amino acids long. Binds to DNA in a double-stranded, site-specific manner.</text>
</comment>
<keyword evidence="3 10" id="KW-0645">Protease</keyword>
<dbReference type="GO" id="GO:0004176">
    <property type="term" value="F:ATP-dependent peptidase activity"/>
    <property type="evidence" value="ECO:0007669"/>
    <property type="project" value="UniProtKB-UniRule"/>
</dbReference>
<evidence type="ECO:0000256" key="1">
    <source>
        <dbReference type="ARBA" id="ARBA00004496"/>
    </source>
</evidence>
<evidence type="ECO:0000313" key="18">
    <source>
        <dbReference type="Proteomes" id="UP001321582"/>
    </source>
</evidence>
<dbReference type="InterPro" id="IPR008268">
    <property type="entry name" value="Peptidase_S16_AS"/>
</dbReference>
<dbReference type="Gene3D" id="2.30.130.40">
    <property type="entry name" value="LON domain-like"/>
    <property type="match status" value="1"/>
</dbReference>
<dbReference type="Pfam" id="PF22667">
    <property type="entry name" value="Lon_lid"/>
    <property type="match status" value="1"/>
</dbReference>
<dbReference type="CDD" id="cd19500">
    <property type="entry name" value="RecA-like_Lon"/>
    <property type="match status" value="1"/>
</dbReference>
<dbReference type="GO" id="GO:0034605">
    <property type="term" value="P:cellular response to heat"/>
    <property type="evidence" value="ECO:0007669"/>
    <property type="project" value="UniProtKB-UniRule"/>
</dbReference>
<evidence type="ECO:0000256" key="12">
    <source>
        <dbReference type="PIRSR" id="PIRSR001174-2"/>
    </source>
</evidence>
<comment type="induction">
    <text evidence="10">By heat shock.</text>
</comment>
<name>A0AAU9DGY4_9FUSO</name>
<keyword evidence="2 10" id="KW-0963">Cytoplasm</keyword>
<feature type="binding site" evidence="10 12">
    <location>
        <begin position="349"/>
        <end position="356"/>
    </location>
    <ligand>
        <name>ATP</name>
        <dbReference type="ChEBI" id="CHEBI:30616"/>
    </ligand>
</feature>
<feature type="active site" evidence="10 11">
    <location>
        <position position="716"/>
    </location>
</feature>
<dbReference type="KEGG" id="haby:HLVA_05330"/>
<dbReference type="SUPFAM" id="SSF52540">
    <property type="entry name" value="P-loop containing nucleoside triphosphate hydrolases"/>
    <property type="match status" value="1"/>
</dbReference>
<dbReference type="GO" id="GO:0005524">
    <property type="term" value="F:ATP binding"/>
    <property type="evidence" value="ECO:0007669"/>
    <property type="project" value="UniProtKB-UniRule"/>
</dbReference>
<keyword evidence="8 10" id="KW-0346">Stress response</keyword>
<dbReference type="InterPro" id="IPR027417">
    <property type="entry name" value="P-loop_NTPase"/>
</dbReference>
<dbReference type="GO" id="GO:0016887">
    <property type="term" value="F:ATP hydrolysis activity"/>
    <property type="evidence" value="ECO:0007669"/>
    <property type="project" value="UniProtKB-UniRule"/>
</dbReference>
<dbReference type="InterPro" id="IPR027543">
    <property type="entry name" value="Lon_bac"/>
</dbReference>
<evidence type="ECO:0000256" key="13">
    <source>
        <dbReference type="PROSITE-ProRule" id="PRU01122"/>
    </source>
</evidence>
<comment type="subcellular location">
    <subcellularLocation>
        <location evidence="1 10">Cytoplasm</location>
    </subcellularLocation>
</comment>
<dbReference type="Gene3D" id="3.40.50.300">
    <property type="entry name" value="P-loop containing nucleotide triphosphate hydrolases"/>
    <property type="match status" value="1"/>
</dbReference>
<dbReference type="Pfam" id="PF05362">
    <property type="entry name" value="Lon_C"/>
    <property type="match status" value="1"/>
</dbReference>
<dbReference type="PROSITE" id="PS51787">
    <property type="entry name" value="LON_N"/>
    <property type="match status" value="1"/>
</dbReference>
<dbReference type="GO" id="GO:0043565">
    <property type="term" value="F:sequence-specific DNA binding"/>
    <property type="evidence" value="ECO:0007669"/>
    <property type="project" value="UniProtKB-UniRule"/>
</dbReference>
<evidence type="ECO:0000256" key="14">
    <source>
        <dbReference type="RuleBase" id="RU000591"/>
    </source>
</evidence>
<comment type="catalytic activity">
    <reaction evidence="9 10 13">
        <text>Hydrolysis of proteins in presence of ATP.</text>
        <dbReference type="EC" id="3.4.21.53"/>
    </reaction>
</comment>
<comment type="similarity">
    <text evidence="10 13 14">Belongs to the peptidase S16 family.</text>
</comment>
<accession>A0AAU9DGY4</accession>
<dbReference type="InterPro" id="IPR014721">
    <property type="entry name" value="Ribsml_uS5_D2-typ_fold_subgr"/>
</dbReference>
<dbReference type="Proteomes" id="UP001321582">
    <property type="component" value="Chromosome"/>
</dbReference>
<dbReference type="Gene3D" id="1.20.58.1480">
    <property type="match status" value="1"/>
</dbReference>
<dbReference type="EMBL" id="AP027059">
    <property type="protein sequence ID" value="BDU49964.1"/>
    <property type="molecule type" value="Genomic_DNA"/>
</dbReference>
<keyword evidence="4 10" id="KW-0547">Nucleotide-binding</keyword>
<evidence type="ECO:0000256" key="11">
    <source>
        <dbReference type="PIRSR" id="PIRSR001174-1"/>
    </source>
</evidence>
<dbReference type="InterPro" id="IPR003959">
    <property type="entry name" value="ATPase_AAA_core"/>
</dbReference>
<dbReference type="Gene3D" id="1.10.8.60">
    <property type="match status" value="1"/>
</dbReference>
<dbReference type="FunFam" id="1.20.5.5270:FF:000002">
    <property type="entry name" value="Lon protease homolog"/>
    <property type="match status" value="1"/>
</dbReference>
<dbReference type="PIRSF" id="PIRSF001174">
    <property type="entry name" value="Lon_proteas"/>
    <property type="match status" value="1"/>
</dbReference>
<dbReference type="SMART" id="SM00464">
    <property type="entry name" value="LON"/>
    <property type="match status" value="1"/>
</dbReference>
<proteinExistence type="evidence at transcript level"/>
<dbReference type="GO" id="GO:0006515">
    <property type="term" value="P:protein quality control for misfolded or incompletely synthesized proteins"/>
    <property type="evidence" value="ECO:0007669"/>
    <property type="project" value="UniProtKB-UniRule"/>
</dbReference>
<dbReference type="InterPro" id="IPR004815">
    <property type="entry name" value="Lon_bac/euk-typ"/>
</dbReference>
<sequence>MKQAPLIPARDLLLFPGVIAPIFIGRKKSIGSLQKSLLDNNQMILFMQKEKTKEKIKLPEDIYDIGLLVNIVQTVKMPDSTIKTLVEVKNRVRLLEVIENKDEISGKYENINFETVDEEQLEATKRKVITIFEKYARITNKVSPELVLNLRGIDSTSKMFDLISANLNISTQRKQELLEIFTLEDYGYKLIEVLTHEVEILELEREIDKKVKEQMTNIQKNYYLREKVKAIQEELGEKKSGDELAELKEKIEKSNLPKYAREKLEKELSRLMKMPSHSSEASLTRVYIEIILELPWNEATKDTLNIKKAKKILDEDHYGLEEVKERILEFLAVKKLNNKLSGTILCLVGPPGIGKTSLAKSIARSLGRKFSRISLGGVRDEAEIRGHRRTYIGAMPGRIIKELKHVGTNNPLILFDEIDKMATDFRGDPSSALLEVLDPEQNREFTDHYVDMPFDLSNIFFITTANNLGEIPGPLRDRLEIITLDSYTEFEKLNIAKKHLLKKSQEENGLKDYKVKVSDKALLRIINEYTREAGVRGLKRELDRIFRKGAKNILEFDKKDVIVNLKNLKSYLGNAKYRPDKMRIKEGKIGVVNGLAWTSVGGTTLEVQSIKMQGKGKLLLTGKLGDVMKESAQVAHSFVKSKAEDFKISIDCYEKSDVHLHFPEGAVPKDGPSAGITITTAIVSILSNRKVRQDIAMTGEITITGEVLPVGGIKEKVIGAHRVGIREVILPIDNEVDTEKLPSEIKKDMKFYFAKVYDDVEKIVFEK</sequence>
<dbReference type="InterPro" id="IPR008269">
    <property type="entry name" value="Lon_proteolytic"/>
</dbReference>
<feature type="domain" description="Lon N-terminal" evidence="16">
    <location>
        <begin position="4"/>
        <end position="198"/>
    </location>
</feature>
<gene>
    <name evidence="17" type="primary">lon_2</name>
    <name evidence="10" type="synonym">lon</name>
    <name evidence="17" type="ORF">HLVA_05330</name>
</gene>
<evidence type="ECO:0000313" key="17">
    <source>
        <dbReference type="EMBL" id="BDU49964.1"/>
    </source>
</evidence>
<dbReference type="Gene3D" id="1.20.5.5270">
    <property type="match status" value="1"/>
</dbReference>
<dbReference type="InterPro" id="IPR003111">
    <property type="entry name" value="Lon_prtase_N"/>
</dbReference>
<dbReference type="EC" id="3.4.21.53" evidence="10"/>
<dbReference type="InterPro" id="IPR046336">
    <property type="entry name" value="Lon_prtase_N_sf"/>
</dbReference>
<dbReference type="RefSeq" id="WP_307904903.1">
    <property type="nucleotide sequence ID" value="NZ_AP027059.1"/>
</dbReference>
<evidence type="ECO:0000256" key="9">
    <source>
        <dbReference type="ARBA" id="ARBA00050665"/>
    </source>
</evidence>
<evidence type="ECO:0000256" key="7">
    <source>
        <dbReference type="ARBA" id="ARBA00022840"/>
    </source>
</evidence>
<evidence type="ECO:0000259" key="16">
    <source>
        <dbReference type="PROSITE" id="PS51787"/>
    </source>
</evidence>
<dbReference type="SUPFAM" id="SSF54211">
    <property type="entry name" value="Ribosomal protein S5 domain 2-like"/>
    <property type="match status" value="1"/>
</dbReference>
<evidence type="ECO:0000256" key="4">
    <source>
        <dbReference type="ARBA" id="ARBA00022741"/>
    </source>
</evidence>
<evidence type="ECO:0000256" key="8">
    <source>
        <dbReference type="ARBA" id="ARBA00023016"/>
    </source>
</evidence>
<evidence type="ECO:0000256" key="6">
    <source>
        <dbReference type="ARBA" id="ARBA00022825"/>
    </source>
</evidence>
<keyword evidence="7 10" id="KW-0067">ATP-binding</keyword>
<dbReference type="GO" id="GO:0004252">
    <property type="term" value="F:serine-type endopeptidase activity"/>
    <property type="evidence" value="ECO:0007669"/>
    <property type="project" value="UniProtKB-UniRule"/>
</dbReference>
<dbReference type="AlphaFoldDB" id="A0AAU9DGY4"/>
<dbReference type="InterPro" id="IPR054594">
    <property type="entry name" value="Lon_lid"/>
</dbReference>